<proteinExistence type="predicted"/>
<evidence type="ECO:0000313" key="3">
    <source>
        <dbReference type="Proteomes" id="UP000299102"/>
    </source>
</evidence>
<evidence type="ECO:0000256" key="1">
    <source>
        <dbReference type="SAM" id="MobiDB-lite"/>
    </source>
</evidence>
<dbReference type="Proteomes" id="UP000299102">
    <property type="component" value="Unassembled WGS sequence"/>
</dbReference>
<gene>
    <name evidence="2" type="ORF">EVAR_2650_1</name>
</gene>
<dbReference type="EMBL" id="BGZK01000009">
    <property type="protein sequence ID" value="GBP03220.1"/>
    <property type="molecule type" value="Genomic_DNA"/>
</dbReference>
<evidence type="ECO:0000313" key="2">
    <source>
        <dbReference type="EMBL" id="GBP03220.1"/>
    </source>
</evidence>
<keyword evidence="3" id="KW-1185">Reference proteome</keyword>
<comment type="caution">
    <text evidence="2">The sequence shown here is derived from an EMBL/GenBank/DDBJ whole genome shotgun (WGS) entry which is preliminary data.</text>
</comment>
<reference evidence="2 3" key="1">
    <citation type="journal article" date="2019" name="Commun. Biol.">
        <title>The bagworm genome reveals a unique fibroin gene that provides high tensile strength.</title>
        <authorList>
            <person name="Kono N."/>
            <person name="Nakamura H."/>
            <person name="Ohtoshi R."/>
            <person name="Tomita M."/>
            <person name="Numata K."/>
            <person name="Arakawa K."/>
        </authorList>
    </citation>
    <scope>NUCLEOTIDE SEQUENCE [LARGE SCALE GENOMIC DNA]</scope>
</reference>
<dbReference type="AlphaFoldDB" id="A0A4C1SPV6"/>
<feature type="compositionally biased region" description="Polar residues" evidence="1">
    <location>
        <begin position="27"/>
        <end position="39"/>
    </location>
</feature>
<sequence length="264" mass="31061">MTVVKLITSAYFHPVLEIQKVKRIVPSSNRPKGQWNSPPQIMREKRKRKRQDNFTAFPWLNNLYKWHLLPTRLQPPERKLLQRDNRRQTIPGEPNFTESNQAQYDIMHRVRANKLPPIIAHGYNWLNGYYNFKSALNVASQNGATVSYLKYFKTFKFLPGSLEFRERLIRELEKYSVEFYTHDTTAERKPSKKFVAKGVYTLGFPEDKIKKDIIDRYGICPDRCIAMRNAALMIFFRGETALADITKMLQLHSSTAYQARKIQN</sequence>
<organism evidence="2 3">
    <name type="scientific">Eumeta variegata</name>
    <name type="common">Bagworm moth</name>
    <name type="synonym">Eumeta japonica</name>
    <dbReference type="NCBI Taxonomy" id="151549"/>
    <lineage>
        <taxon>Eukaryota</taxon>
        <taxon>Metazoa</taxon>
        <taxon>Ecdysozoa</taxon>
        <taxon>Arthropoda</taxon>
        <taxon>Hexapoda</taxon>
        <taxon>Insecta</taxon>
        <taxon>Pterygota</taxon>
        <taxon>Neoptera</taxon>
        <taxon>Endopterygota</taxon>
        <taxon>Lepidoptera</taxon>
        <taxon>Glossata</taxon>
        <taxon>Ditrysia</taxon>
        <taxon>Tineoidea</taxon>
        <taxon>Psychidae</taxon>
        <taxon>Oiketicinae</taxon>
        <taxon>Eumeta</taxon>
    </lineage>
</organism>
<name>A0A4C1SPV6_EUMVA</name>
<accession>A0A4C1SPV6</accession>
<protein>
    <submittedName>
        <fullName evidence="2">Uncharacterized protein</fullName>
    </submittedName>
</protein>
<feature type="region of interest" description="Disordered" evidence="1">
    <location>
        <begin position="27"/>
        <end position="47"/>
    </location>
</feature>